<proteinExistence type="predicted"/>
<protein>
    <submittedName>
        <fullName evidence="1">Uncharacterized protein</fullName>
    </submittedName>
</protein>
<dbReference type="AlphaFoldDB" id="A0A1G7YCZ9"/>
<keyword evidence="2" id="KW-1185">Reference proteome</keyword>
<accession>A0A1G7YCZ9</accession>
<dbReference type="Proteomes" id="UP000199163">
    <property type="component" value="Unassembled WGS sequence"/>
</dbReference>
<gene>
    <name evidence="1" type="ORF">SAMN05192534_10187</name>
</gene>
<dbReference type="EMBL" id="FNDK01000001">
    <property type="protein sequence ID" value="SDG94189.1"/>
    <property type="molecule type" value="Genomic_DNA"/>
</dbReference>
<sequence>MKNSMNKGVFAFGLAFIVLITAGLFIPIQLEAPPDARTIVDHNTRVYVTPPCFNQADMTNYLQETDYSEAKELGYEPESSCTVETLVEEDVPIVVALLKTIGVANTKWDDEFVWG</sequence>
<evidence type="ECO:0000313" key="2">
    <source>
        <dbReference type="Proteomes" id="UP000199163"/>
    </source>
</evidence>
<dbReference type="OrthoDB" id="2390164at2"/>
<name>A0A1G7YCZ9_9BACI</name>
<evidence type="ECO:0000313" key="1">
    <source>
        <dbReference type="EMBL" id="SDG94189.1"/>
    </source>
</evidence>
<dbReference type="RefSeq" id="WP_091270206.1">
    <property type="nucleotide sequence ID" value="NZ_FNDK01000001.1"/>
</dbReference>
<dbReference type="STRING" id="568899.SAMN05192534_10187"/>
<organism evidence="1 2">
    <name type="scientific">Alteribacillus persepolensis</name>
    <dbReference type="NCBI Taxonomy" id="568899"/>
    <lineage>
        <taxon>Bacteria</taxon>
        <taxon>Bacillati</taxon>
        <taxon>Bacillota</taxon>
        <taxon>Bacilli</taxon>
        <taxon>Bacillales</taxon>
        <taxon>Bacillaceae</taxon>
        <taxon>Alteribacillus</taxon>
    </lineage>
</organism>
<reference evidence="1 2" key="1">
    <citation type="submission" date="2016-10" db="EMBL/GenBank/DDBJ databases">
        <authorList>
            <person name="de Groot N.N."/>
        </authorList>
    </citation>
    <scope>NUCLEOTIDE SEQUENCE [LARGE SCALE GENOMIC DNA]</scope>
    <source>
        <strain evidence="1 2">DSM 21632</strain>
    </source>
</reference>